<feature type="compositionally biased region" description="Basic and acidic residues" evidence="10">
    <location>
        <begin position="666"/>
        <end position="684"/>
    </location>
</feature>
<evidence type="ECO:0000256" key="5">
    <source>
        <dbReference type="ARBA" id="ARBA00022723"/>
    </source>
</evidence>
<gene>
    <name evidence="11" type="ORF">BB561_001468</name>
</gene>
<evidence type="ECO:0000313" key="12">
    <source>
        <dbReference type="Proteomes" id="UP000245383"/>
    </source>
</evidence>
<keyword evidence="5" id="KW-0479">Metal-binding</keyword>
<dbReference type="PANTHER" id="PTHR32057">
    <property type="entry name" value="PROTEIN ADENYLYLTRANSFERASE SELO, MITOCHONDRIAL"/>
    <property type="match status" value="1"/>
</dbReference>
<sequence>MAARKKISCKILEALRKEQPYITTIKGDELVPKSPFLFTNSKTLYTQTIENTAEDTFDASQELEAGHISPNEKTQPPHENKSTHAQFNHLNPADSTYMNEALYNCRDSRFLQKGFWAYSVPEPQPDPSLLYLSPTAFQQCGYSDEKQILNLVAYNIGLLQKKHDYQKNNLEHISNPEFDKEIEGLQEILSGNQVFNGLYPLSYCYSGHQFGEWAGQLGDGRAISLFNIMQQSGSKTIKPSSGQSSINVAQLSKHFNDVGYSTDGYELALKGAGKTPFSRFSDGLAITSSSIREFLVSEHMAALGIPTTRALSIVTTSRLVERGLEIEELGAIVGRLSPSWIRFGSIQNAKVRSQLDSKSGSNINQTEPVKQLADLIIDRHFPYLLTQTLPKDQAEKKQYNIYTRLFQKICELSATLVASWMSVGFSHGVLNTDNMSILGLTIDYGPFGFLNGYDQSYICNTSDYTGRYAFNQQPKIVLWNLMKLAASMCDYISYEDSTVTNKSASADILATILEDYGKRYNSEFQHKILKKMGLWSQTYDLSLEMESSTSDCSIVFSNVAGKLLEIMEKYHLDYTNTFRNLAKLVLVFGENGKSSMTSNCDGISCDIGNNSDIESWIENIAYLSNIKDDNRHDLTRDLKAFIIELYYPQLVNVESLEKQSLNNSADTEKTNHSTETAAKEKTDTTIKSTETSLVLDHQFAIKTAQAMSQINPQFILRNWMINEIYAVDTSQPQQSTQPLTSNDGTHSGDNVEHTKTKKINYRKFDELFKLLTEQVYEDVEKLDQILGENNTKLFSNAVRYAGPVPEVIKRIHY</sequence>
<keyword evidence="6" id="KW-0547">Nucleotide-binding</keyword>
<proteinExistence type="inferred from homology"/>
<dbReference type="GO" id="GO:0005739">
    <property type="term" value="C:mitochondrion"/>
    <property type="evidence" value="ECO:0007669"/>
    <property type="project" value="TreeGrafter"/>
</dbReference>
<evidence type="ECO:0000313" key="11">
    <source>
        <dbReference type="EMBL" id="PVU95994.1"/>
    </source>
</evidence>
<dbReference type="GO" id="GO:0070733">
    <property type="term" value="F:AMPylase activity"/>
    <property type="evidence" value="ECO:0007669"/>
    <property type="project" value="TreeGrafter"/>
</dbReference>
<dbReference type="Pfam" id="PF02696">
    <property type="entry name" value="SelO"/>
    <property type="match status" value="2"/>
</dbReference>
<keyword evidence="8" id="KW-0460">Magnesium</keyword>
<feature type="compositionally biased region" description="Polar residues" evidence="10">
    <location>
        <begin position="739"/>
        <end position="748"/>
    </location>
</feature>
<evidence type="ECO:0000256" key="10">
    <source>
        <dbReference type="SAM" id="MobiDB-lite"/>
    </source>
</evidence>
<evidence type="ECO:0000256" key="3">
    <source>
        <dbReference type="ARBA" id="ARBA00022679"/>
    </source>
</evidence>
<evidence type="ECO:0000256" key="9">
    <source>
        <dbReference type="ARBA" id="ARBA00031547"/>
    </source>
</evidence>
<evidence type="ECO:0000256" key="4">
    <source>
        <dbReference type="ARBA" id="ARBA00022695"/>
    </source>
</evidence>
<feature type="region of interest" description="Disordered" evidence="10">
    <location>
        <begin position="662"/>
        <end position="684"/>
    </location>
</feature>
<accession>A0A2T9YUP2</accession>
<reference evidence="11 12" key="1">
    <citation type="journal article" date="2018" name="MBio">
        <title>Comparative Genomics Reveals the Core Gene Toolbox for the Fungus-Insect Symbiosis.</title>
        <authorList>
            <person name="Wang Y."/>
            <person name="Stata M."/>
            <person name="Wang W."/>
            <person name="Stajich J.E."/>
            <person name="White M.M."/>
            <person name="Moncalvo J.M."/>
        </authorList>
    </citation>
    <scope>NUCLEOTIDE SEQUENCE [LARGE SCALE GENOMIC DNA]</scope>
    <source>
        <strain evidence="11 12">SWE-8-4</strain>
    </source>
</reference>
<feature type="region of interest" description="Disordered" evidence="10">
    <location>
        <begin position="731"/>
        <end position="754"/>
    </location>
</feature>
<evidence type="ECO:0000256" key="6">
    <source>
        <dbReference type="ARBA" id="ARBA00022741"/>
    </source>
</evidence>
<organism evidence="11 12">
    <name type="scientific">Smittium simulii</name>
    <dbReference type="NCBI Taxonomy" id="133385"/>
    <lineage>
        <taxon>Eukaryota</taxon>
        <taxon>Fungi</taxon>
        <taxon>Fungi incertae sedis</taxon>
        <taxon>Zoopagomycota</taxon>
        <taxon>Kickxellomycotina</taxon>
        <taxon>Harpellomycetes</taxon>
        <taxon>Harpellales</taxon>
        <taxon>Legeriomycetaceae</taxon>
        <taxon>Smittium</taxon>
    </lineage>
</organism>
<dbReference type="InterPro" id="IPR003846">
    <property type="entry name" value="SelO"/>
</dbReference>
<comment type="caution">
    <text evidence="11">The sequence shown here is derived from an EMBL/GenBank/DDBJ whole genome shotgun (WGS) entry which is preliminary data.</text>
</comment>
<dbReference type="Proteomes" id="UP000245383">
    <property type="component" value="Unassembled WGS sequence"/>
</dbReference>
<dbReference type="OrthoDB" id="10254721at2759"/>
<evidence type="ECO:0000256" key="8">
    <source>
        <dbReference type="ARBA" id="ARBA00022842"/>
    </source>
</evidence>
<comment type="cofactor">
    <cofactor evidence="1">
        <name>Mg(2+)</name>
        <dbReference type="ChEBI" id="CHEBI:18420"/>
    </cofactor>
</comment>
<dbReference type="PANTHER" id="PTHR32057:SF14">
    <property type="entry name" value="PROTEIN ADENYLYLTRANSFERASE SELO, MITOCHONDRIAL"/>
    <property type="match status" value="1"/>
</dbReference>
<evidence type="ECO:0000256" key="2">
    <source>
        <dbReference type="ARBA" id="ARBA00009747"/>
    </source>
</evidence>
<dbReference type="GO" id="GO:0005524">
    <property type="term" value="F:ATP binding"/>
    <property type="evidence" value="ECO:0007669"/>
    <property type="project" value="UniProtKB-KW"/>
</dbReference>
<keyword evidence="3" id="KW-0808">Transferase</keyword>
<dbReference type="GO" id="GO:0046872">
    <property type="term" value="F:metal ion binding"/>
    <property type="evidence" value="ECO:0007669"/>
    <property type="project" value="UniProtKB-KW"/>
</dbReference>
<evidence type="ECO:0000256" key="1">
    <source>
        <dbReference type="ARBA" id="ARBA00001946"/>
    </source>
</evidence>
<evidence type="ECO:0000256" key="7">
    <source>
        <dbReference type="ARBA" id="ARBA00022840"/>
    </source>
</evidence>
<feature type="region of interest" description="Disordered" evidence="10">
    <location>
        <begin position="68"/>
        <end position="90"/>
    </location>
</feature>
<keyword evidence="12" id="KW-1185">Reference proteome</keyword>
<dbReference type="EMBL" id="MBFR01000043">
    <property type="protein sequence ID" value="PVU95994.1"/>
    <property type="molecule type" value="Genomic_DNA"/>
</dbReference>
<dbReference type="AlphaFoldDB" id="A0A2T9YUP2"/>
<dbReference type="STRING" id="133385.A0A2T9YUP2"/>
<protein>
    <recommendedName>
        <fullName evidence="9">Selenoprotein O</fullName>
    </recommendedName>
</protein>
<comment type="similarity">
    <text evidence="2">Belongs to the SELO family.</text>
</comment>
<dbReference type="HAMAP" id="MF_00692">
    <property type="entry name" value="SelO"/>
    <property type="match status" value="1"/>
</dbReference>
<keyword evidence="7" id="KW-0067">ATP-binding</keyword>
<keyword evidence="4" id="KW-0548">Nucleotidyltransferase</keyword>
<name>A0A2T9YUP2_9FUNG</name>